<evidence type="ECO:0000256" key="7">
    <source>
        <dbReference type="ARBA" id="ARBA00032014"/>
    </source>
</evidence>
<feature type="region of interest" description="Disordered" evidence="9">
    <location>
        <begin position="44"/>
        <end position="80"/>
    </location>
</feature>
<evidence type="ECO:0000256" key="6">
    <source>
        <dbReference type="ARBA" id="ARBA00023242"/>
    </source>
</evidence>
<evidence type="ECO:0000256" key="4">
    <source>
        <dbReference type="ARBA" id="ARBA00023015"/>
    </source>
</evidence>
<evidence type="ECO:0000256" key="1">
    <source>
        <dbReference type="ARBA" id="ARBA00004123"/>
    </source>
</evidence>
<dbReference type="AlphaFoldDB" id="A0AAE0WW34"/>
<keyword evidence="5 8" id="KW-0804">Transcription</keyword>
<evidence type="ECO:0000256" key="3">
    <source>
        <dbReference type="ARBA" id="ARBA00019610"/>
    </source>
</evidence>
<proteinExistence type="inferred from homology"/>
<evidence type="ECO:0000256" key="5">
    <source>
        <dbReference type="ARBA" id="ARBA00023163"/>
    </source>
</evidence>
<dbReference type="GO" id="GO:0003712">
    <property type="term" value="F:transcription coregulator activity"/>
    <property type="evidence" value="ECO:0007669"/>
    <property type="project" value="InterPro"/>
</dbReference>
<evidence type="ECO:0000256" key="8">
    <source>
        <dbReference type="RuleBase" id="RU364140"/>
    </source>
</evidence>
<dbReference type="GO" id="GO:0070847">
    <property type="term" value="C:core mediator complex"/>
    <property type="evidence" value="ECO:0007669"/>
    <property type="project" value="TreeGrafter"/>
</dbReference>
<keyword evidence="4 8" id="KW-0805">Transcription regulation</keyword>
<name>A0AAE0WW34_9PEZI</name>
<keyword evidence="8" id="KW-0010">Activator</keyword>
<protein>
    <recommendedName>
        <fullName evidence="3 8">Mediator of RNA polymerase II transcription subunit 17</fullName>
    </recommendedName>
    <alternativeName>
        <fullName evidence="7 8">Mediator complex subunit 17</fullName>
    </alternativeName>
</protein>
<keyword evidence="11" id="KW-1185">Reference proteome</keyword>
<comment type="subunit">
    <text evidence="8">Component of the Mediator complex.</text>
</comment>
<evidence type="ECO:0000313" key="10">
    <source>
        <dbReference type="EMBL" id="KAK3679370.1"/>
    </source>
</evidence>
<dbReference type="GO" id="GO:0006357">
    <property type="term" value="P:regulation of transcription by RNA polymerase II"/>
    <property type="evidence" value="ECO:0007669"/>
    <property type="project" value="InterPro"/>
</dbReference>
<dbReference type="GeneID" id="89960248"/>
<reference evidence="10" key="1">
    <citation type="submission" date="2023-07" db="EMBL/GenBank/DDBJ databases">
        <title>Black Yeasts Isolated from many extreme environments.</title>
        <authorList>
            <person name="Coleine C."/>
            <person name="Stajich J.E."/>
            <person name="Selbmann L."/>
        </authorList>
    </citation>
    <scope>NUCLEOTIDE SEQUENCE</scope>
    <source>
        <strain evidence="10">CCFEE 5485</strain>
    </source>
</reference>
<feature type="compositionally biased region" description="Acidic residues" evidence="9">
    <location>
        <begin position="57"/>
        <end position="68"/>
    </location>
</feature>
<dbReference type="InterPro" id="IPR019313">
    <property type="entry name" value="Mediator_Med17"/>
</dbReference>
<dbReference type="Proteomes" id="UP001274830">
    <property type="component" value="Unassembled WGS sequence"/>
</dbReference>
<comment type="caution">
    <text evidence="10">The sequence shown here is derived from an EMBL/GenBank/DDBJ whole genome shotgun (WGS) entry which is preliminary data.</text>
</comment>
<evidence type="ECO:0000313" key="11">
    <source>
        <dbReference type="Proteomes" id="UP001274830"/>
    </source>
</evidence>
<evidence type="ECO:0000256" key="9">
    <source>
        <dbReference type="SAM" id="MobiDB-lite"/>
    </source>
</evidence>
<dbReference type="PANTHER" id="PTHR13114">
    <property type="entry name" value="MEDIATOR OF RNA POLYMERASE II TRANSCRIPTION SUBUNIT 17"/>
    <property type="match status" value="1"/>
</dbReference>
<comment type="similarity">
    <text evidence="2 8">Belongs to the Mediator complex subunit 17 family.</text>
</comment>
<organism evidence="10 11">
    <name type="scientific">Recurvomyces mirabilis</name>
    <dbReference type="NCBI Taxonomy" id="574656"/>
    <lineage>
        <taxon>Eukaryota</taxon>
        <taxon>Fungi</taxon>
        <taxon>Dikarya</taxon>
        <taxon>Ascomycota</taxon>
        <taxon>Pezizomycotina</taxon>
        <taxon>Dothideomycetes</taxon>
        <taxon>Dothideomycetidae</taxon>
        <taxon>Mycosphaerellales</taxon>
        <taxon>Teratosphaeriaceae</taxon>
        <taxon>Recurvomyces</taxon>
    </lineage>
</organism>
<sequence length="606" mass="66501">MAALSLKPWSRASNDTSTLKDILGRVHLERGHFRDITEASLQEELANDGALELSSSSDDEAADEDEEKQEAGNAKPKTREDLWKARAEMLQHLDAAHNDVMIALDFTSLLLTKEAPKVAAPTVSQGLKQEVPLGTLGTDIWHRMPVDKVREVQDEAISTNVRMEALQKSAGSLLAAAERLEGNVRRETRYWGELLGVTEKGWNVCRLPGQRGRLGVTFGFGESVGEFARRGVAALNADAEGAVVLERGIGTKTRGLRVEIRCGQEVVGSSRLPRLVGEDDLTLETRIRHARDSLFDEELYHELVRESRSATSLGVSMKGSSICFHSGADDDGDRAEVSFDLVSLDDSDNVSAKGGLEQDSVAQAIALASRLLLTQAHRDRLRKRAEVPLPISENRKDDQPLLPILKPIIAFLMHQTAIDQCNTYLKRLDKLLSKANLEYQWEKAHVNLPALSDAKCAEAVIRALMQPWKSDSLLSIENHKIAINMETSLAYGFGTNWSLTTHNGGCLRVNDIDELRGAVDRSVAGAIAGTIREKAGEGWTSNERELLLRRGRGEDGKQGKVWVSLSGDMGLLSIASMTKKVSWSTEGESSEMSLAEAWSDIVDVKP</sequence>
<comment type="subcellular location">
    <subcellularLocation>
        <location evidence="1 8">Nucleus</location>
    </subcellularLocation>
</comment>
<keyword evidence="6 8" id="KW-0539">Nucleus</keyword>
<dbReference type="GO" id="GO:0016592">
    <property type="term" value="C:mediator complex"/>
    <property type="evidence" value="ECO:0007669"/>
    <property type="project" value="InterPro"/>
</dbReference>
<dbReference type="EMBL" id="JAUTXT010000002">
    <property type="protein sequence ID" value="KAK3679370.1"/>
    <property type="molecule type" value="Genomic_DNA"/>
</dbReference>
<gene>
    <name evidence="10" type="primary">SRB4</name>
    <name evidence="8" type="synonym">MED17</name>
    <name evidence="10" type="ORF">LTR78_000931</name>
</gene>
<dbReference type="RefSeq" id="XP_064696765.1">
    <property type="nucleotide sequence ID" value="XM_064835715.1"/>
</dbReference>
<evidence type="ECO:0000256" key="2">
    <source>
        <dbReference type="ARBA" id="ARBA00005635"/>
    </source>
</evidence>
<dbReference type="Pfam" id="PF10156">
    <property type="entry name" value="Med17"/>
    <property type="match status" value="1"/>
</dbReference>
<dbReference type="Gene3D" id="6.10.250.2620">
    <property type="match status" value="1"/>
</dbReference>
<dbReference type="PANTHER" id="PTHR13114:SF7">
    <property type="entry name" value="MEDIATOR OF RNA POLYMERASE II TRANSCRIPTION SUBUNIT 17"/>
    <property type="match status" value="1"/>
</dbReference>
<accession>A0AAE0WW34</accession>
<comment type="function">
    <text evidence="8">Component of the Mediator complex, a coactivator involved in the regulated transcription of nearly all RNA polymerase II-dependent genes. Mediator functions as a bridge to convey information from gene-specific regulatory proteins to the basal RNA polymerase II transcription machinery. Mediator is recruited to promoters by direct interactions with regulatory proteins and serves as a scaffold for the assembly of a functional preinitiation complex with RNA polymerase II and the general transcription factors.</text>
</comment>